<gene>
    <name evidence="4" type="ORF">SI859A1_00578</name>
</gene>
<dbReference type="OrthoDB" id="9793626at2"/>
<dbReference type="InterPro" id="IPR036291">
    <property type="entry name" value="NAD(P)-bd_dom_sf"/>
</dbReference>
<dbReference type="GO" id="GO:0051287">
    <property type="term" value="F:NAD binding"/>
    <property type="evidence" value="ECO:0007669"/>
    <property type="project" value="InterPro"/>
</dbReference>
<dbReference type="Pfam" id="PF02826">
    <property type="entry name" value="2-Hacid_dh_C"/>
    <property type="match status" value="1"/>
</dbReference>
<dbReference type="Gene3D" id="3.40.50.720">
    <property type="entry name" value="NAD(P)-binding Rossmann-like Domain"/>
    <property type="match status" value="2"/>
</dbReference>
<evidence type="ECO:0000313" key="5">
    <source>
        <dbReference type="Proteomes" id="UP000000321"/>
    </source>
</evidence>
<dbReference type="GO" id="GO:0005829">
    <property type="term" value="C:cytosol"/>
    <property type="evidence" value="ECO:0007669"/>
    <property type="project" value="TreeGrafter"/>
</dbReference>
<reference evidence="4 5" key="1">
    <citation type="journal article" date="2008" name="Appl. Environ. Microbiol.">
        <title>Genomic insights into Mn(II) oxidation by the marine alphaproteobacterium Aurantimonas sp. strain SI85-9A1.</title>
        <authorList>
            <person name="Dick G.J."/>
            <person name="Podell S."/>
            <person name="Johnson H.A."/>
            <person name="Rivera-Espinoza Y."/>
            <person name="Bernier-Latmani R."/>
            <person name="McCarthy J.K."/>
            <person name="Torpey J.W."/>
            <person name="Clement B.G."/>
            <person name="Gaasterland T."/>
            <person name="Tebo B.M."/>
        </authorList>
    </citation>
    <scope>NUCLEOTIDE SEQUENCE [LARGE SCALE GENOMIC DNA]</scope>
    <source>
        <strain evidence="4 5">SI85-9A1</strain>
    </source>
</reference>
<proteinExistence type="predicted"/>
<sequence length="329" mass="35405">MADAIEIVFHGRNAASFVEGFDALLEVAARIRLVPDEPATEADAEALRRADVIIGNRFQASQPRPERLRLYHVSATGTDGIALDALPPGATVCNCYGHEPAMAEYVMAALLSHQVRLFDADRRLRKGEWPYRAGAAANIHGEIGGKALGLLGFGHIGRAVAAHAKAFGMAVHVANRSPVPMAGDVDTSHGLDDLSAFYAAADFVVVSLPLLPETRGLVDAAAFDQMRPDAVLVNVGRGPVVDEAALYEALAHRRIGGAVIDTWYRYPEAQGDVTAPSRFDFAALHNVVMTPHMSAWTDGTIRRRQATMADNINRHFTGRACNNVVRPAD</sequence>
<organism evidence="4 5">
    <name type="scientific">Aurantimonas manganoxydans (strain ATCC BAA-1229 / DSM 21871 / SI85-9A1)</name>
    <dbReference type="NCBI Taxonomy" id="287752"/>
    <lineage>
        <taxon>Bacteria</taxon>
        <taxon>Pseudomonadati</taxon>
        <taxon>Pseudomonadota</taxon>
        <taxon>Alphaproteobacteria</taxon>
        <taxon>Hyphomicrobiales</taxon>
        <taxon>Aurantimonadaceae</taxon>
        <taxon>Aurantimonas</taxon>
    </lineage>
</organism>
<name>Q1YKR4_AURMS</name>
<dbReference type="HOGENOM" id="CLU_019796_1_0_5"/>
<dbReference type="GO" id="GO:0030267">
    <property type="term" value="F:glyoxylate reductase (NADPH) activity"/>
    <property type="evidence" value="ECO:0007669"/>
    <property type="project" value="TreeGrafter"/>
</dbReference>
<dbReference type="BioCyc" id="AURANTIMONAS:SI859A1_00578-MONOMER"/>
<comment type="caution">
    <text evidence="4">The sequence shown here is derived from an EMBL/GenBank/DDBJ whole genome shotgun (WGS) entry which is preliminary data.</text>
</comment>
<dbReference type="RefSeq" id="WP_009208454.1">
    <property type="nucleotide sequence ID" value="NZ_BBWP01000013.1"/>
</dbReference>
<keyword evidence="1" id="KW-0560">Oxidoreductase</keyword>
<dbReference type="SUPFAM" id="SSF52283">
    <property type="entry name" value="Formate/glycerate dehydrogenase catalytic domain-like"/>
    <property type="match status" value="1"/>
</dbReference>
<accession>Q1YKR4</accession>
<evidence type="ECO:0000313" key="4">
    <source>
        <dbReference type="EMBL" id="EAS50459.1"/>
    </source>
</evidence>
<dbReference type="PROSITE" id="PS00671">
    <property type="entry name" value="D_2_HYDROXYACID_DH_3"/>
    <property type="match status" value="1"/>
</dbReference>
<protein>
    <submittedName>
        <fullName evidence="4">Phosphoglycerate dehydrogenase</fullName>
    </submittedName>
</protein>
<dbReference type="GO" id="GO:0016618">
    <property type="term" value="F:hydroxypyruvate reductase [NAD(P)H] activity"/>
    <property type="evidence" value="ECO:0007669"/>
    <property type="project" value="TreeGrafter"/>
</dbReference>
<dbReference type="PANTHER" id="PTHR10996:SF178">
    <property type="entry name" value="2-HYDROXYACID DEHYDROGENASE YGL185C-RELATED"/>
    <property type="match status" value="1"/>
</dbReference>
<evidence type="ECO:0000256" key="1">
    <source>
        <dbReference type="ARBA" id="ARBA00023002"/>
    </source>
</evidence>
<dbReference type="InterPro" id="IPR050223">
    <property type="entry name" value="D-isomer_2-hydroxyacid_DH"/>
</dbReference>
<dbReference type="InterPro" id="IPR029753">
    <property type="entry name" value="D-isomer_DH_CS"/>
</dbReference>
<dbReference type="AlphaFoldDB" id="Q1YKR4"/>
<evidence type="ECO:0000256" key="2">
    <source>
        <dbReference type="ARBA" id="ARBA00023027"/>
    </source>
</evidence>
<keyword evidence="2" id="KW-0520">NAD</keyword>
<dbReference type="EMBL" id="AAPJ01000002">
    <property type="protein sequence ID" value="EAS50459.1"/>
    <property type="molecule type" value="Genomic_DNA"/>
</dbReference>
<dbReference type="InterPro" id="IPR006140">
    <property type="entry name" value="D-isomer_DH_NAD-bd"/>
</dbReference>
<keyword evidence="5" id="KW-1185">Reference proteome</keyword>
<dbReference type="PANTHER" id="PTHR10996">
    <property type="entry name" value="2-HYDROXYACID DEHYDROGENASE-RELATED"/>
    <property type="match status" value="1"/>
</dbReference>
<feature type="domain" description="D-isomer specific 2-hydroxyacid dehydrogenase NAD-binding" evidence="3">
    <location>
        <begin position="108"/>
        <end position="294"/>
    </location>
</feature>
<dbReference type="CDD" id="cd12165">
    <property type="entry name" value="2-Hacid_dh_6"/>
    <property type="match status" value="1"/>
</dbReference>
<dbReference type="SUPFAM" id="SSF51735">
    <property type="entry name" value="NAD(P)-binding Rossmann-fold domains"/>
    <property type="match status" value="1"/>
</dbReference>
<evidence type="ECO:0000259" key="3">
    <source>
        <dbReference type="Pfam" id="PF02826"/>
    </source>
</evidence>
<dbReference type="Proteomes" id="UP000000321">
    <property type="component" value="Unassembled WGS sequence"/>
</dbReference>